<name>A0ABD3RUX7_9STRA</name>
<dbReference type="EMBL" id="JALLPB020000197">
    <property type="protein sequence ID" value="KAL3815490.1"/>
    <property type="molecule type" value="Genomic_DNA"/>
</dbReference>
<dbReference type="InterPro" id="IPR011989">
    <property type="entry name" value="ARM-like"/>
</dbReference>
<comment type="caution">
    <text evidence="1">The sequence shown here is derived from an EMBL/GenBank/DDBJ whole genome shotgun (WGS) entry which is preliminary data.</text>
</comment>
<dbReference type="Proteomes" id="UP001530377">
    <property type="component" value="Unassembled WGS sequence"/>
</dbReference>
<evidence type="ECO:0000313" key="1">
    <source>
        <dbReference type="EMBL" id="KAL3815490.1"/>
    </source>
</evidence>
<dbReference type="SUPFAM" id="SSF48371">
    <property type="entry name" value="ARM repeat"/>
    <property type="match status" value="2"/>
</dbReference>
<keyword evidence="2" id="KW-1185">Reference proteome</keyword>
<accession>A0ABD3RUX7</accession>
<organism evidence="1 2">
    <name type="scientific">Cyclostephanos tholiformis</name>
    <dbReference type="NCBI Taxonomy" id="382380"/>
    <lineage>
        <taxon>Eukaryota</taxon>
        <taxon>Sar</taxon>
        <taxon>Stramenopiles</taxon>
        <taxon>Ochrophyta</taxon>
        <taxon>Bacillariophyta</taxon>
        <taxon>Coscinodiscophyceae</taxon>
        <taxon>Thalassiosirophycidae</taxon>
        <taxon>Stephanodiscales</taxon>
        <taxon>Stephanodiscaceae</taxon>
        <taxon>Cyclostephanos</taxon>
    </lineage>
</organism>
<dbReference type="AlphaFoldDB" id="A0ABD3RUX7"/>
<proteinExistence type="predicted"/>
<reference evidence="1 2" key="1">
    <citation type="submission" date="2024-10" db="EMBL/GenBank/DDBJ databases">
        <title>Updated reference genomes for cyclostephanoid diatoms.</title>
        <authorList>
            <person name="Roberts W.R."/>
            <person name="Alverson A.J."/>
        </authorList>
    </citation>
    <scope>NUCLEOTIDE SEQUENCE [LARGE SCALE GENOMIC DNA]</scope>
    <source>
        <strain evidence="1 2">AJA228-03</strain>
    </source>
</reference>
<sequence length="511" mass="56718">MWVEVQISFRREINQRARIIGYIPMERQKVKTRISKLLDVTRGANDSDRLRKLITAAQSFDHSDSRAHDRDVKDGAVVLVCSILRSCSPFFIARSKEIQLCLMILMRLYRCSEERLCASFCTDGATLILDLLELIEINYRLGKKGDAKSLVLAQHIIGVLCQARAPLSMIKRQEELLSSLVGNILGATGRLVMHLSMKIIACLSEHSQNKESMFKAGLLETILVGSVHMYQPVREESARIIMNLALEYKNKTDLVQGHNQYWLDAILALIRDSCVSTKAYAIQALGCVATIPENKVVLAQHKNGAVVDALLQSASSRVVSSQVSINATKIMANLVTNATASHISRHPRILVILSSLACRDDKLAVAAAMAVKKIATHLRSSDLSHPKLLQALNTMSYSRSTEVLKWTVKAYCEQASFPRDRVKMIAQKGLLTSLTVLSANENEFVIKHSREVLSALASDVANAKNIGVEKVLRCVSSTKECQDALDSCKNQLRYYSPSSVALFHFDFSGLF</sequence>
<protein>
    <submittedName>
        <fullName evidence="1">Uncharacterized protein</fullName>
    </submittedName>
</protein>
<gene>
    <name evidence="1" type="ORF">ACHAXA_000727</name>
</gene>
<evidence type="ECO:0000313" key="2">
    <source>
        <dbReference type="Proteomes" id="UP001530377"/>
    </source>
</evidence>
<dbReference type="Gene3D" id="1.25.10.10">
    <property type="entry name" value="Leucine-rich Repeat Variant"/>
    <property type="match status" value="1"/>
</dbReference>
<dbReference type="InterPro" id="IPR016024">
    <property type="entry name" value="ARM-type_fold"/>
</dbReference>